<name>A0ABW8THP9_9CLOT</name>
<gene>
    <name evidence="2" type="ORF">ACJDT4_15485</name>
</gene>
<keyword evidence="2" id="KW-0969">Cilium</keyword>
<feature type="domain" description="Anti-sigma-28 factor FlgM C-terminal" evidence="1">
    <location>
        <begin position="33"/>
        <end position="85"/>
    </location>
</feature>
<comment type="caution">
    <text evidence="2">The sequence shown here is derived from an EMBL/GenBank/DDBJ whole genome shotgun (WGS) entry which is preliminary data.</text>
</comment>
<evidence type="ECO:0000313" key="2">
    <source>
        <dbReference type="EMBL" id="MFL0251821.1"/>
    </source>
</evidence>
<dbReference type="EMBL" id="JBJIAA010000012">
    <property type="protein sequence ID" value="MFL0251821.1"/>
    <property type="molecule type" value="Genomic_DNA"/>
</dbReference>
<dbReference type="SUPFAM" id="SSF101498">
    <property type="entry name" value="Anti-sigma factor FlgM"/>
    <property type="match status" value="1"/>
</dbReference>
<sequence length="92" mass="10288">MKVNSLGADNNVIRVHSLYSSNSRKISSTPAKDRIEISEAGKMLSSLCSNFQIDNSDSKVEFIKSEVQNGTYNRNSKLVAKKIVDYFKGREV</sequence>
<keyword evidence="2" id="KW-0966">Cell projection</keyword>
<dbReference type="Proteomes" id="UP001623592">
    <property type="component" value="Unassembled WGS sequence"/>
</dbReference>
<keyword evidence="3" id="KW-1185">Reference proteome</keyword>
<accession>A0ABW8THP9</accession>
<dbReference type="InterPro" id="IPR031316">
    <property type="entry name" value="FlgM_C"/>
</dbReference>
<dbReference type="RefSeq" id="WP_406788470.1">
    <property type="nucleotide sequence ID" value="NZ_JBJIAA010000012.1"/>
</dbReference>
<dbReference type="InterPro" id="IPR035890">
    <property type="entry name" value="Anti-sigma-28_factor_FlgM_sf"/>
</dbReference>
<reference evidence="2 3" key="1">
    <citation type="submission" date="2024-11" db="EMBL/GenBank/DDBJ databases">
        <authorList>
            <person name="Heng Y.C."/>
            <person name="Lim A.C.H."/>
            <person name="Lee J.K.Y."/>
            <person name="Kittelmann S."/>
        </authorList>
    </citation>
    <scope>NUCLEOTIDE SEQUENCE [LARGE SCALE GENOMIC DNA]</scope>
    <source>
        <strain evidence="2 3">WILCCON 0114</strain>
    </source>
</reference>
<protein>
    <submittedName>
        <fullName evidence="2">Flagellar biosynthesis anti-sigma factor FlgM</fullName>
    </submittedName>
</protein>
<evidence type="ECO:0000259" key="1">
    <source>
        <dbReference type="Pfam" id="PF04316"/>
    </source>
</evidence>
<organism evidence="2 3">
    <name type="scientific">Clostridium neuense</name>
    <dbReference type="NCBI Taxonomy" id="1728934"/>
    <lineage>
        <taxon>Bacteria</taxon>
        <taxon>Bacillati</taxon>
        <taxon>Bacillota</taxon>
        <taxon>Clostridia</taxon>
        <taxon>Eubacteriales</taxon>
        <taxon>Clostridiaceae</taxon>
        <taxon>Clostridium</taxon>
    </lineage>
</organism>
<dbReference type="Pfam" id="PF04316">
    <property type="entry name" value="FlgM"/>
    <property type="match status" value="1"/>
</dbReference>
<evidence type="ECO:0000313" key="3">
    <source>
        <dbReference type="Proteomes" id="UP001623592"/>
    </source>
</evidence>
<keyword evidence="2" id="KW-0282">Flagellum</keyword>
<proteinExistence type="predicted"/>